<keyword evidence="6 7" id="KW-0998">Cell outer membrane</keyword>
<dbReference type="Pfam" id="PF13620">
    <property type="entry name" value="CarboxypepD_reg"/>
    <property type="match status" value="1"/>
</dbReference>
<gene>
    <name evidence="10" type="ORF">HNQ77_002820</name>
</gene>
<feature type="domain" description="TonB-dependent receptor plug" evidence="9">
    <location>
        <begin position="129"/>
        <end position="219"/>
    </location>
</feature>
<evidence type="ECO:0000256" key="6">
    <source>
        <dbReference type="ARBA" id="ARBA00023237"/>
    </source>
</evidence>
<dbReference type="InterPro" id="IPR008969">
    <property type="entry name" value="CarboxyPept-like_regulatory"/>
</dbReference>
<comment type="caution">
    <text evidence="10">The sequence shown here is derived from an EMBL/GenBank/DDBJ whole genome shotgun (WGS) entry which is preliminary data.</text>
</comment>
<dbReference type="EMBL" id="JACHEK010000005">
    <property type="protein sequence ID" value="MBB6144864.1"/>
    <property type="molecule type" value="Genomic_DNA"/>
</dbReference>
<comment type="subcellular location">
    <subcellularLocation>
        <location evidence="1 7">Cell outer membrane</location>
        <topology evidence="1 7">Multi-pass membrane protein</topology>
    </subcellularLocation>
</comment>
<evidence type="ECO:0000256" key="5">
    <source>
        <dbReference type="ARBA" id="ARBA00023136"/>
    </source>
</evidence>
<evidence type="ECO:0000256" key="3">
    <source>
        <dbReference type="ARBA" id="ARBA00022452"/>
    </source>
</evidence>
<evidence type="ECO:0000313" key="10">
    <source>
        <dbReference type="EMBL" id="MBB6144864.1"/>
    </source>
</evidence>
<dbReference type="InterPro" id="IPR037066">
    <property type="entry name" value="Plug_dom_sf"/>
</dbReference>
<dbReference type="Gene3D" id="2.170.130.10">
    <property type="entry name" value="TonB-dependent receptor, plug domain"/>
    <property type="match status" value="1"/>
</dbReference>
<sequence length="756" mass="83690">MRRLAWIALLFFSAGLAAAAIFGRIDGVIHDPSHRPIGGANVVVRSAHSDFHAETTTNREGEFYFVSLTPGDYLISIHEKGYQPIEEGLTVESSSGAVLHIQLSIAAVEQSMTVTGTALAANPDSFTPETLISREDIARTPGADRTNSLAMITDYVPGAYVTHDMLHMRGGHQVSWLIDGVNIPNTNIASNVGPQIDPKDIDYLQVNRGSYGADEGDRTYGIFDVVPRSGFERNRQGELVMTLGNYYQTNDQVSFGDHTEKFAWFASANGNRSNYGLQPPIEQPIHDAENGYGGFGSFIYNHDPANQFRLVTQLSRNYYQIPYDPNVNDWQNQLYNSSGLRDGEHETDGYTALTWVHTYSPNTLLNVSPFYHFNRAQYEPQANDFPAATTSDQTGNYEGGQASLSTIVAKNSLSGGIYGYGQRENDLFGAVFNDASFNNFSERQIVGGGVEEAWVEDNYHAASWLTLIGGMRQTHFQAAITDNATYPRIGATILIPKLHWVLRGFYGHFYQPPPLTSISGSLLQFANSTNTGFVPLHGERDEEHQFGLQIPWRGWLLDADTFQTRANNFLDHSNVGESSIFIPVTVNGALIQAWELTLHSPRVWHYGQFHLAYSNQIAQQRGAITGGLICAPANSPACAPDNNYTPLDHDQRNTLNVGLNGNLPYNIFGSFNVYYGSGFSNGFPDPPSPFNGNYLPEHTTADLSLGRKFGEKFTASVSALNIANTRVLLDNSLTFGGFHYNDPREIYGEVRYRFHF</sequence>
<proteinExistence type="inferred from homology"/>
<dbReference type="Gene3D" id="2.60.40.1120">
    <property type="entry name" value="Carboxypeptidase-like, regulatory domain"/>
    <property type="match status" value="1"/>
</dbReference>
<dbReference type="SUPFAM" id="SSF56935">
    <property type="entry name" value="Porins"/>
    <property type="match status" value="1"/>
</dbReference>
<keyword evidence="8" id="KW-0732">Signal</keyword>
<evidence type="ECO:0000259" key="9">
    <source>
        <dbReference type="Pfam" id="PF07715"/>
    </source>
</evidence>
<evidence type="ECO:0000256" key="4">
    <source>
        <dbReference type="ARBA" id="ARBA00022692"/>
    </source>
</evidence>
<name>A0A841K3N5_9BACT</name>
<dbReference type="InterPro" id="IPR012910">
    <property type="entry name" value="Plug_dom"/>
</dbReference>
<evidence type="ECO:0000256" key="7">
    <source>
        <dbReference type="PROSITE-ProRule" id="PRU01360"/>
    </source>
</evidence>
<evidence type="ECO:0000256" key="8">
    <source>
        <dbReference type="SAM" id="SignalP"/>
    </source>
</evidence>
<dbReference type="OrthoDB" id="100353at2"/>
<reference evidence="10 11" key="1">
    <citation type="submission" date="2020-08" db="EMBL/GenBank/DDBJ databases">
        <title>Genomic Encyclopedia of Type Strains, Phase IV (KMG-IV): sequencing the most valuable type-strain genomes for metagenomic binning, comparative biology and taxonomic classification.</title>
        <authorList>
            <person name="Goeker M."/>
        </authorList>
    </citation>
    <scope>NUCLEOTIDE SEQUENCE [LARGE SCALE GENOMIC DNA]</scope>
    <source>
        <strain evidence="10 11">DSM 103733</strain>
    </source>
</reference>
<comment type="similarity">
    <text evidence="7">Belongs to the TonB-dependent receptor family.</text>
</comment>
<keyword evidence="5 7" id="KW-0472">Membrane</keyword>
<keyword evidence="2 7" id="KW-0813">Transport</keyword>
<protein>
    <recommendedName>
        <fullName evidence="9">TonB-dependent receptor plug domain-containing protein</fullName>
    </recommendedName>
</protein>
<dbReference type="InterPro" id="IPR036942">
    <property type="entry name" value="Beta-barrel_TonB_sf"/>
</dbReference>
<evidence type="ECO:0000256" key="2">
    <source>
        <dbReference type="ARBA" id="ARBA00022448"/>
    </source>
</evidence>
<dbReference type="RefSeq" id="WP_082125508.1">
    <property type="nucleotide sequence ID" value="NZ_JACHEK010000005.1"/>
</dbReference>
<organism evidence="10 11">
    <name type="scientific">Silvibacterium bohemicum</name>
    <dbReference type="NCBI Taxonomy" id="1577686"/>
    <lineage>
        <taxon>Bacteria</taxon>
        <taxon>Pseudomonadati</taxon>
        <taxon>Acidobacteriota</taxon>
        <taxon>Terriglobia</taxon>
        <taxon>Terriglobales</taxon>
        <taxon>Acidobacteriaceae</taxon>
        <taxon>Silvibacterium</taxon>
    </lineage>
</organism>
<evidence type="ECO:0000313" key="11">
    <source>
        <dbReference type="Proteomes" id="UP000538666"/>
    </source>
</evidence>
<keyword evidence="3 7" id="KW-1134">Transmembrane beta strand</keyword>
<dbReference type="GO" id="GO:0009279">
    <property type="term" value="C:cell outer membrane"/>
    <property type="evidence" value="ECO:0007669"/>
    <property type="project" value="UniProtKB-SubCell"/>
</dbReference>
<dbReference type="Proteomes" id="UP000538666">
    <property type="component" value="Unassembled WGS sequence"/>
</dbReference>
<feature type="signal peptide" evidence="8">
    <location>
        <begin position="1"/>
        <end position="19"/>
    </location>
</feature>
<dbReference type="AlphaFoldDB" id="A0A841K3N5"/>
<accession>A0A841K3N5</accession>
<keyword evidence="11" id="KW-1185">Reference proteome</keyword>
<dbReference type="PROSITE" id="PS52016">
    <property type="entry name" value="TONB_DEPENDENT_REC_3"/>
    <property type="match status" value="1"/>
</dbReference>
<dbReference type="Pfam" id="PF07715">
    <property type="entry name" value="Plug"/>
    <property type="match status" value="1"/>
</dbReference>
<dbReference type="SUPFAM" id="SSF49464">
    <property type="entry name" value="Carboxypeptidase regulatory domain-like"/>
    <property type="match status" value="1"/>
</dbReference>
<feature type="chain" id="PRO_5032760874" description="TonB-dependent receptor plug domain-containing protein" evidence="8">
    <location>
        <begin position="20"/>
        <end position="756"/>
    </location>
</feature>
<keyword evidence="4 7" id="KW-0812">Transmembrane</keyword>
<evidence type="ECO:0000256" key="1">
    <source>
        <dbReference type="ARBA" id="ARBA00004571"/>
    </source>
</evidence>
<dbReference type="Gene3D" id="2.40.170.20">
    <property type="entry name" value="TonB-dependent receptor, beta-barrel domain"/>
    <property type="match status" value="1"/>
</dbReference>
<dbReference type="InterPro" id="IPR039426">
    <property type="entry name" value="TonB-dep_rcpt-like"/>
</dbReference>